<evidence type="ECO:0000259" key="6">
    <source>
        <dbReference type="SMART" id="SM00853"/>
    </source>
</evidence>
<evidence type="ECO:0000256" key="4">
    <source>
        <dbReference type="ARBA" id="ARBA00023204"/>
    </source>
</evidence>
<dbReference type="AlphaFoldDB" id="W0SGN1"/>
<dbReference type="SUPFAM" id="SSF54211">
    <property type="entry name" value="Ribosomal protein S5 domain 2-like"/>
    <property type="match status" value="1"/>
</dbReference>
<keyword evidence="4 5" id="KW-0234">DNA repair</keyword>
<organism evidence="8 9">
    <name type="scientific">Sulfuritalea hydrogenivorans sk43H</name>
    <dbReference type="NCBI Taxonomy" id="1223802"/>
    <lineage>
        <taxon>Bacteria</taxon>
        <taxon>Pseudomonadati</taxon>
        <taxon>Pseudomonadota</taxon>
        <taxon>Betaproteobacteria</taxon>
        <taxon>Nitrosomonadales</taxon>
        <taxon>Sterolibacteriaceae</taxon>
        <taxon>Sulfuritalea</taxon>
    </lineage>
</organism>
<dbReference type="Proteomes" id="UP000031637">
    <property type="component" value="Chromosome"/>
</dbReference>
<evidence type="ECO:0000256" key="5">
    <source>
        <dbReference type="HAMAP-Rule" id="MF_00149"/>
    </source>
</evidence>
<dbReference type="InterPro" id="IPR020568">
    <property type="entry name" value="Ribosomal_Su5_D2-typ_SF"/>
</dbReference>
<evidence type="ECO:0000256" key="1">
    <source>
        <dbReference type="ARBA" id="ARBA00006082"/>
    </source>
</evidence>
<dbReference type="SMART" id="SM01340">
    <property type="entry name" value="DNA_mis_repair"/>
    <property type="match status" value="1"/>
</dbReference>
<dbReference type="Gene3D" id="3.30.230.10">
    <property type="match status" value="1"/>
</dbReference>
<dbReference type="InterPro" id="IPR042121">
    <property type="entry name" value="MutL_C_regsub"/>
</dbReference>
<dbReference type="RefSeq" id="WP_041099862.1">
    <property type="nucleotide sequence ID" value="NZ_AP012547.1"/>
</dbReference>
<dbReference type="InterPro" id="IPR002099">
    <property type="entry name" value="MutL/Mlh/PMS"/>
</dbReference>
<dbReference type="CDD" id="cd16926">
    <property type="entry name" value="HATPase_MutL-MLH-PMS-like"/>
    <property type="match status" value="1"/>
</dbReference>
<dbReference type="GO" id="GO:0006298">
    <property type="term" value="P:mismatch repair"/>
    <property type="evidence" value="ECO:0007669"/>
    <property type="project" value="UniProtKB-UniRule"/>
</dbReference>
<dbReference type="Pfam" id="PF08676">
    <property type="entry name" value="MutL_C"/>
    <property type="match status" value="1"/>
</dbReference>
<dbReference type="InterPro" id="IPR042120">
    <property type="entry name" value="MutL_C_dimsub"/>
</dbReference>
<dbReference type="PROSITE" id="PS00058">
    <property type="entry name" value="DNA_MISMATCH_REPAIR_1"/>
    <property type="match status" value="1"/>
</dbReference>
<dbReference type="InterPro" id="IPR014762">
    <property type="entry name" value="DNA_mismatch_repair_CS"/>
</dbReference>
<dbReference type="GO" id="GO:0030983">
    <property type="term" value="F:mismatched DNA binding"/>
    <property type="evidence" value="ECO:0007669"/>
    <property type="project" value="InterPro"/>
</dbReference>
<dbReference type="HOGENOM" id="CLU_004131_4_2_4"/>
<proteinExistence type="inferred from homology"/>
<dbReference type="FunFam" id="3.30.565.10:FF:000003">
    <property type="entry name" value="DNA mismatch repair endonuclease MutL"/>
    <property type="match status" value="1"/>
</dbReference>
<reference evidence="8 9" key="1">
    <citation type="journal article" date="2014" name="Syst. Appl. Microbiol.">
        <title>Complete genomes of freshwater sulfur oxidizers Sulfuricella denitrificans skB26 and Sulfuritalea hydrogenivorans sk43H: genetic insights into the sulfur oxidation pathway of betaproteobacteria.</title>
        <authorList>
            <person name="Watanabe T."/>
            <person name="Kojima H."/>
            <person name="Fukui M."/>
        </authorList>
    </citation>
    <scope>NUCLEOTIDE SEQUENCE [LARGE SCALE GENOMIC DNA]</scope>
    <source>
        <strain evidence="8">DSM22779</strain>
    </source>
</reference>
<dbReference type="SUPFAM" id="SSF55874">
    <property type="entry name" value="ATPase domain of HSP90 chaperone/DNA topoisomerase II/histidine kinase"/>
    <property type="match status" value="1"/>
</dbReference>
<dbReference type="GO" id="GO:0140664">
    <property type="term" value="F:ATP-dependent DNA damage sensor activity"/>
    <property type="evidence" value="ECO:0007669"/>
    <property type="project" value="InterPro"/>
</dbReference>
<dbReference type="SUPFAM" id="SSF118116">
    <property type="entry name" value="DNA mismatch repair protein MutL"/>
    <property type="match status" value="1"/>
</dbReference>
<dbReference type="HAMAP" id="MF_00149">
    <property type="entry name" value="DNA_mis_repair"/>
    <property type="match status" value="1"/>
</dbReference>
<dbReference type="Gene3D" id="3.30.565.10">
    <property type="entry name" value="Histidine kinase-like ATPase, C-terminal domain"/>
    <property type="match status" value="1"/>
</dbReference>
<evidence type="ECO:0000256" key="2">
    <source>
        <dbReference type="ARBA" id="ARBA00021975"/>
    </source>
</evidence>
<dbReference type="InterPro" id="IPR036890">
    <property type="entry name" value="HATPase_C_sf"/>
</dbReference>
<name>W0SGN1_9PROT</name>
<evidence type="ECO:0000259" key="7">
    <source>
        <dbReference type="SMART" id="SM01340"/>
    </source>
</evidence>
<dbReference type="InterPro" id="IPR013507">
    <property type="entry name" value="DNA_mismatch_S5_2-like"/>
</dbReference>
<dbReference type="GO" id="GO:0032300">
    <property type="term" value="C:mismatch repair complex"/>
    <property type="evidence" value="ECO:0007669"/>
    <property type="project" value="InterPro"/>
</dbReference>
<dbReference type="PANTHER" id="PTHR10073">
    <property type="entry name" value="DNA MISMATCH REPAIR PROTEIN MLH, PMS, MUTL"/>
    <property type="match status" value="1"/>
</dbReference>
<dbReference type="EMBL" id="AP012547">
    <property type="protein sequence ID" value="BAO30444.1"/>
    <property type="molecule type" value="Genomic_DNA"/>
</dbReference>
<dbReference type="Pfam" id="PF13589">
    <property type="entry name" value="HATPase_c_3"/>
    <property type="match status" value="1"/>
</dbReference>
<dbReference type="NCBIfam" id="TIGR00585">
    <property type="entry name" value="mutl"/>
    <property type="match status" value="1"/>
</dbReference>
<dbReference type="STRING" id="1223802.SUTH_02664"/>
<dbReference type="KEGG" id="shd:SUTH_02664"/>
<dbReference type="InterPro" id="IPR014721">
    <property type="entry name" value="Ribsml_uS5_D2-typ_fold_subgr"/>
</dbReference>
<gene>
    <name evidence="5" type="primary">mutL</name>
    <name evidence="8" type="ORF">SUTH_02664</name>
</gene>
<evidence type="ECO:0000256" key="3">
    <source>
        <dbReference type="ARBA" id="ARBA00022763"/>
    </source>
</evidence>
<sequence>MGIIKPLPDLLISQIAAGEVVERPASVLKELLENSLDAGATRIDVQLEEGGVRLIRVVDDGGGIAPDDLPLALARHATSKIASLADLEQVGSYGFRGEALASIASVARVSITSRHASQSHAHRLRSDADKAEPAALAGGTVIEVADLYFNTPARRKFLKTEATEFAHCDEVMRRMALARPDVAFTLAHNGSAKRRLASADFSRRARDIIGEDFFPHARPLDATAGPLRLSGLAALPAYSRSGRDEQYFFVNGRFVRDKLLTHAARQAWADILHGARHPAYVLFLELDPAGVDVNVHPAKTEVRFRDARGIHQFVFHALQRTLATPLSSAESREEAAPAASAYTPSAFSYARQSGLGVGEPAARPYLEFARAAFSDSGIAVPPAPTPVATDGAAPLLGYAIAQLHGVYILAQNDAGLVLVDMHAAHERILYEKLKQSLDAGPPATQALLVPLLISASEAEMATASEQNEALGQLGFAIAAAGPRELAVRALPALLAGGNAVDLVRSLLRDLAEHPASRVVETRRNELLATMACHGAVRAHRLLSLPEMNALLRQMEATERADQCNHGRPTWVQLSMAELDRLFMRGR</sequence>
<protein>
    <recommendedName>
        <fullName evidence="2 5">DNA mismatch repair protein MutL</fullName>
    </recommendedName>
</protein>
<dbReference type="PANTHER" id="PTHR10073:SF12">
    <property type="entry name" value="DNA MISMATCH REPAIR PROTEIN MLH1"/>
    <property type="match status" value="1"/>
</dbReference>
<dbReference type="SMART" id="SM00853">
    <property type="entry name" value="MutL_C"/>
    <property type="match status" value="1"/>
</dbReference>
<dbReference type="Pfam" id="PF01119">
    <property type="entry name" value="DNA_mis_repair"/>
    <property type="match status" value="1"/>
</dbReference>
<comment type="function">
    <text evidence="5">This protein is involved in the repair of mismatches in DNA. It is required for dam-dependent methyl-directed DNA mismatch repair. May act as a 'molecular matchmaker', a protein that promotes the formation of a stable complex between two or more DNA-binding proteins in an ATP-dependent manner without itself being part of a final effector complex.</text>
</comment>
<dbReference type="OrthoDB" id="9763467at2"/>
<keyword evidence="9" id="KW-1185">Reference proteome</keyword>
<dbReference type="InterPro" id="IPR037198">
    <property type="entry name" value="MutL_C_sf"/>
</dbReference>
<dbReference type="Gene3D" id="3.30.1540.20">
    <property type="entry name" value="MutL, C-terminal domain, dimerisation subdomain"/>
    <property type="match status" value="1"/>
</dbReference>
<feature type="domain" description="DNA mismatch repair protein S5" evidence="7">
    <location>
        <begin position="205"/>
        <end position="323"/>
    </location>
</feature>
<evidence type="ECO:0000313" key="8">
    <source>
        <dbReference type="EMBL" id="BAO30444.1"/>
    </source>
</evidence>
<dbReference type="GO" id="GO:0005524">
    <property type="term" value="F:ATP binding"/>
    <property type="evidence" value="ECO:0007669"/>
    <property type="project" value="InterPro"/>
</dbReference>
<feature type="domain" description="MutL C-terminal dimerisation" evidence="6">
    <location>
        <begin position="399"/>
        <end position="542"/>
    </location>
</feature>
<comment type="similarity">
    <text evidence="1 5">Belongs to the DNA mismatch repair MutL/HexB family.</text>
</comment>
<dbReference type="InterPro" id="IPR020667">
    <property type="entry name" value="DNA_mismatch_repair_MutL"/>
</dbReference>
<keyword evidence="3 5" id="KW-0227">DNA damage</keyword>
<evidence type="ECO:0000313" key="9">
    <source>
        <dbReference type="Proteomes" id="UP000031637"/>
    </source>
</evidence>
<dbReference type="CDD" id="cd03482">
    <property type="entry name" value="MutL_Trans_MutL"/>
    <property type="match status" value="1"/>
</dbReference>
<accession>W0SGN1</accession>
<dbReference type="GO" id="GO:0016887">
    <property type="term" value="F:ATP hydrolysis activity"/>
    <property type="evidence" value="ECO:0007669"/>
    <property type="project" value="InterPro"/>
</dbReference>
<dbReference type="InterPro" id="IPR038973">
    <property type="entry name" value="MutL/Mlh/Pms-like"/>
</dbReference>
<dbReference type="Gene3D" id="3.30.1370.100">
    <property type="entry name" value="MutL, C-terminal domain, regulatory subdomain"/>
    <property type="match status" value="1"/>
</dbReference>
<dbReference type="InterPro" id="IPR014790">
    <property type="entry name" value="MutL_C"/>
</dbReference>